<dbReference type="EMBL" id="HBKN01037073">
    <property type="protein sequence ID" value="CAE2323916.1"/>
    <property type="molecule type" value="Transcribed_RNA"/>
</dbReference>
<proteinExistence type="predicted"/>
<name>A0A7S4U6F5_GUITH</name>
<accession>A0A7S4U6F5</accession>
<protein>
    <submittedName>
        <fullName evidence="1">Uncharacterized protein</fullName>
    </submittedName>
</protein>
<organism evidence="1">
    <name type="scientific">Guillardia theta</name>
    <name type="common">Cryptophyte</name>
    <name type="synonym">Cryptomonas phi</name>
    <dbReference type="NCBI Taxonomy" id="55529"/>
    <lineage>
        <taxon>Eukaryota</taxon>
        <taxon>Cryptophyceae</taxon>
        <taxon>Pyrenomonadales</taxon>
        <taxon>Geminigeraceae</taxon>
        <taxon>Guillardia</taxon>
    </lineage>
</organism>
<dbReference type="AlphaFoldDB" id="A0A7S4U6F5"/>
<evidence type="ECO:0000313" key="1">
    <source>
        <dbReference type="EMBL" id="CAE2323916.1"/>
    </source>
</evidence>
<sequence length="160" mass="18601">MLQRQFEVENMFRCAMRDNDDVKRVHDRVQELLQFIDELKRLAKFLGLGNHGLVFQELLGLSNSGNKKEESIITGLVKLDQYLEPDRIAQLCRHVDDLRMLLRLKVQDGSDLQTAAKTLRDSYHFFVSLQRHAGIISSVRLYKLTWVTVRICRGKGNNML</sequence>
<gene>
    <name evidence="1" type="ORF">GTHE00462_LOCUS29053</name>
</gene>
<reference evidence="1" key="1">
    <citation type="submission" date="2021-01" db="EMBL/GenBank/DDBJ databases">
        <authorList>
            <person name="Corre E."/>
            <person name="Pelletier E."/>
            <person name="Niang G."/>
            <person name="Scheremetjew M."/>
            <person name="Finn R."/>
            <person name="Kale V."/>
            <person name="Holt S."/>
            <person name="Cochrane G."/>
            <person name="Meng A."/>
            <person name="Brown T."/>
            <person name="Cohen L."/>
        </authorList>
    </citation>
    <scope>NUCLEOTIDE SEQUENCE</scope>
    <source>
        <strain evidence="1">CCMP 2712</strain>
    </source>
</reference>